<gene>
    <name evidence="3" type="ORF">D6D22_07097</name>
</gene>
<dbReference type="InterPro" id="IPR011990">
    <property type="entry name" value="TPR-like_helical_dom_sf"/>
</dbReference>
<evidence type="ECO:0000313" key="4">
    <source>
        <dbReference type="Proteomes" id="UP000310687"/>
    </source>
</evidence>
<dbReference type="Pfam" id="PF13414">
    <property type="entry name" value="TPR_11"/>
    <property type="match status" value="1"/>
</dbReference>
<comment type="caution">
    <text evidence="3">The sequence shown here is derived from an EMBL/GenBank/DDBJ whole genome shotgun (WGS) entry which is preliminary data.</text>
</comment>
<dbReference type="Pfam" id="PF14737">
    <property type="entry name" value="DUF4470"/>
    <property type="match status" value="1"/>
</dbReference>
<proteinExistence type="predicted"/>
<dbReference type="InterPro" id="IPR027974">
    <property type="entry name" value="DUF4470"/>
</dbReference>
<feature type="domain" description="DUF4470" evidence="2">
    <location>
        <begin position="173"/>
        <end position="263"/>
    </location>
</feature>
<sequence>MASESEELRQLGNVLYKQGKLYEAIKHYRDAAKADESDPAPLSNLSAALFETGHYEKCVQQVEKASELANAKGQVDPASANKLKIRKAKALIMLDRLPEVLEAIAPDEPNAELKTLADAVKKALLSNPGISNREKVRKEKLEKIVKDLPRFKSVLLTNQEYYHIGHDEQQSNFKPIDAKQEKTAYLFAGIGDARHLHGTWMKIHEHERKQAEKPTAKYHFTIIDTKATVIARALIIFLLLEELSDTSNMSTDQREEILGTLFYVYINHIMPPKAWQKLQSTISQAIELLGQPIATFTWFDILQKDRNAIRNALVLWQHQTAKDWPTSEFRKRMLLDTMKQMMNPYATGDKIPTPKGCKKDAVLYQKACIVTPPPSFLQDDPLNLKEVMASKNFPKNITDVLLNKIDNTWMPNVTLIDTGHLKQFLMTSGSKAMAEIDLSTNIIDQWSGYLWSKPANPTCLYDYAVDYFTKVSAALHHLKGRIRVEPILGEMDEIFEKIHLDFYPDRLNKPALGQEESGMPVSTTEDYPKIFDRVHLSNVPDYTGGTLGAFLFAAPITPVTKDFKAQFSFTCLRNPPAFKDVDEFNSEYCLLPEMSMIAKIFLCVRRPCISESMPLPAFMQMQGLIGMGYFEWSKQAEIVPFPSLLDRPTITAWIHGLLLKTAIPKERQVPAMTLINSPFNLTVLFRVIMHLKKVGYPSHWLSEILGTIIGGTIDTKAFPQKSVPFSVKDSKQLFDKSRPLKRFSIKPFNAELTTLTSIWLPALGFGILHGNDVLPDHSSIRKYSVTFSHVNWDMGFESSFILVFIDMDIATPTGPRPIIPLRLLLLNKEDQLKNALQRPRDVREKGLHIVTTWQFETETKTGRFWMREDIMKQLMDRRNGWHACIWRVDRWDIVGQPVKAAAGGVKDLGISWVD</sequence>
<dbReference type="Proteomes" id="UP000310687">
    <property type="component" value="Unassembled WGS sequence"/>
</dbReference>
<organism evidence="3 4">
    <name type="scientific">Aureobasidium pullulans</name>
    <name type="common">Black yeast</name>
    <name type="synonym">Pullularia pullulans</name>
    <dbReference type="NCBI Taxonomy" id="5580"/>
    <lineage>
        <taxon>Eukaryota</taxon>
        <taxon>Fungi</taxon>
        <taxon>Dikarya</taxon>
        <taxon>Ascomycota</taxon>
        <taxon>Pezizomycotina</taxon>
        <taxon>Dothideomycetes</taxon>
        <taxon>Dothideomycetidae</taxon>
        <taxon>Dothideales</taxon>
        <taxon>Saccotheciaceae</taxon>
        <taxon>Aureobasidium</taxon>
    </lineage>
</organism>
<dbReference type="PROSITE" id="PS50005">
    <property type="entry name" value="TPR"/>
    <property type="match status" value="1"/>
</dbReference>
<dbReference type="Gene3D" id="1.25.40.10">
    <property type="entry name" value="Tetratricopeptide repeat domain"/>
    <property type="match status" value="1"/>
</dbReference>
<reference evidence="3 4" key="1">
    <citation type="submission" date="2018-10" db="EMBL/GenBank/DDBJ databases">
        <title>Fifty Aureobasidium pullulans genomes reveal a recombining polyextremotolerant generalist.</title>
        <authorList>
            <person name="Gostincar C."/>
            <person name="Turk M."/>
            <person name="Zajc J."/>
            <person name="Gunde-Cimerman N."/>
        </authorList>
    </citation>
    <scope>NUCLEOTIDE SEQUENCE [LARGE SCALE GENOMIC DNA]</scope>
    <source>
        <strain evidence="3 4">EXF-11013</strain>
    </source>
</reference>
<dbReference type="InterPro" id="IPR019734">
    <property type="entry name" value="TPR_rpt"/>
</dbReference>
<dbReference type="SUPFAM" id="SSF48452">
    <property type="entry name" value="TPR-like"/>
    <property type="match status" value="1"/>
</dbReference>
<name>A0A4T0ERS8_AURPU</name>
<evidence type="ECO:0000313" key="3">
    <source>
        <dbReference type="EMBL" id="THW37646.1"/>
    </source>
</evidence>
<evidence type="ECO:0000256" key="1">
    <source>
        <dbReference type="PROSITE-ProRule" id="PRU00339"/>
    </source>
</evidence>
<dbReference type="EMBL" id="QZAL01000116">
    <property type="protein sequence ID" value="THW37646.1"/>
    <property type="molecule type" value="Genomic_DNA"/>
</dbReference>
<dbReference type="SMART" id="SM00028">
    <property type="entry name" value="TPR"/>
    <property type="match status" value="2"/>
</dbReference>
<accession>A0A4T0ERS8</accession>
<protein>
    <recommendedName>
        <fullName evidence="2">DUF4470 domain-containing protein</fullName>
    </recommendedName>
</protein>
<evidence type="ECO:0000259" key="2">
    <source>
        <dbReference type="Pfam" id="PF14737"/>
    </source>
</evidence>
<dbReference type="AlphaFoldDB" id="A0A4T0ERS8"/>
<keyword evidence="1" id="KW-0802">TPR repeat</keyword>
<feature type="repeat" description="TPR" evidence="1">
    <location>
        <begin position="5"/>
        <end position="38"/>
    </location>
</feature>